<name>A0AA92V4Y7_9BACT</name>
<accession>A0AA92V4Y7</accession>
<comment type="caution">
    <text evidence="1">The sequence shown here is derived from an EMBL/GenBank/DDBJ whole genome shotgun (WGS) entry which is preliminary data.</text>
</comment>
<gene>
    <name evidence="1" type="ORF">DW064_09080</name>
</gene>
<dbReference type="Proteomes" id="UP000284562">
    <property type="component" value="Unassembled WGS sequence"/>
</dbReference>
<organism evidence="1 2">
    <name type="scientific">Segatella copri</name>
    <dbReference type="NCBI Taxonomy" id="165179"/>
    <lineage>
        <taxon>Bacteria</taxon>
        <taxon>Pseudomonadati</taxon>
        <taxon>Bacteroidota</taxon>
        <taxon>Bacteroidia</taxon>
        <taxon>Bacteroidales</taxon>
        <taxon>Prevotellaceae</taxon>
        <taxon>Segatella</taxon>
    </lineage>
</organism>
<dbReference type="EMBL" id="QRNN01000033">
    <property type="protein sequence ID" value="RHK48121.1"/>
    <property type="molecule type" value="Genomic_DNA"/>
</dbReference>
<reference evidence="1 2" key="1">
    <citation type="submission" date="2018-08" db="EMBL/GenBank/DDBJ databases">
        <title>A genome reference for cultivated species of the human gut microbiota.</title>
        <authorList>
            <person name="Zou Y."/>
            <person name="Xue W."/>
            <person name="Luo G."/>
        </authorList>
    </citation>
    <scope>NUCLEOTIDE SEQUENCE [LARGE SCALE GENOMIC DNA]</scope>
    <source>
        <strain evidence="1 2">AF43-2</strain>
    </source>
</reference>
<dbReference type="AlphaFoldDB" id="A0AA92V4Y7"/>
<proteinExistence type="predicted"/>
<dbReference type="Gene3D" id="2.60.60.30">
    <property type="entry name" value="sav2460 like domains"/>
    <property type="match status" value="1"/>
</dbReference>
<evidence type="ECO:0000313" key="1">
    <source>
        <dbReference type="EMBL" id="RHK48121.1"/>
    </source>
</evidence>
<evidence type="ECO:0000313" key="2">
    <source>
        <dbReference type="Proteomes" id="UP000284562"/>
    </source>
</evidence>
<protein>
    <submittedName>
        <fullName evidence="1">Uncharacterized protein</fullName>
    </submittedName>
</protein>
<sequence>MAEITLKKKITLRKKQEECAFTFSGKLKVKLFWSSATDLDLCLFFKKKDGTVGGVFSNEYRGKKSDLGSLDKFPYMLHLGDNKEPAPGNEETEQINIASLDEIEQAFVCIVNYDAAIEGEDVTYADEGGRVELQSDSGDYLEVLADSKEEGHVYCVCSIKNNDGQYALKNESCVMELGTAYKEIPGFSLICNS</sequence>